<evidence type="ECO:0000256" key="4">
    <source>
        <dbReference type="ARBA" id="ARBA00022670"/>
    </source>
</evidence>
<dbReference type="SUPFAM" id="SSF56112">
    <property type="entry name" value="Protein kinase-like (PK-like)"/>
    <property type="match status" value="1"/>
</dbReference>
<protein>
    <recommendedName>
        <fullName evidence="3">ubiquitinyl hydrolase 1</fullName>
        <ecNumber evidence="3">3.4.19.12</ecNumber>
    </recommendedName>
</protein>
<dbReference type="InterPro" id="IPR018200">
    <property type="entry name" value="USP_CS"/>
</dbReference>
<dbReference type="SMART" id="SM00220">
    <property type="entry name" value="S_TKc"/>
    <property type="match status" value="1"/>
</dbReference>
<reference evidence="11" key="1">
    <citation type="journal article" date="2020" name="Microb. Genom.">
        <title>Genetic diversity of clinical and environmental Mucorales isolates obtained from an investigation of mucormycosis cases among solid organ transplant recipients.</title>
        <authorList>
            <person name="Nguyen M.H."/>
            <person name="Kaul D."/>
            <person name="Muto C."/>
            <person name="Cheng S.J."/>
            <person name="Richter R.A."/>
            <person name="Bruno V.M."/>
            <person name="Liu G."/>
            <person name="Beyhan S."/>
            <person name="Sundermann A.J."/>
            <person name="Mounaud S."/>
            <person name="Pasculle A.W."/>
            <person name="Nierman W.C."/>
            <person name="Driscoll E."/>
            <person name="Cumbie R."/>
            <person name="Clancy C.J."/>
            <person name="Dupont C.L."/>
        </authorList>
    </citation>
    <scope>NUCLEOTIDE SEQUENCE</scope>
    <source>
        <strain evidence="11">GL11</strain>
    </source>
</reference>
<accession>A0A9P7BUQ6</accession>
<evidence type="ECO:0000256" key="2">
    <source>
        <dbReference type="ARBA" id="ARBA00009085"/>
    </source>
</evidence>
<dbReference type="GO" id="GO:0016579">
    <property type="term" value="P:protein deubiquitination"/>
    <property type="evidence" value="ECO:0007669"/>
    <property type="project" value="InterPro"/>
</dbReference>
<comment type="caution">
    <text evidence="11">The sequence shown here is derived from an EMBL/GenBank/DDBJ whole genome shotgun (WGS) entry which is preliminary data.</text>
</comment>
<dbReference type="SUPFAM" id="SSF54001">
    <property type="entry name" value="Cysteine proteinases"/>
    <property type="match status" value="1"/>
</dbReference>
<keyword evidence="5" id="KW-0833">Ubl conjugation pathway</keyword>
<dbReference type="Pfam" id="PF00443">
    <property type="entry name" value="UCH"/>
    <property type="match status" value="1"/>
</dbReference>
<comment type="catalytic activity">
    <reaction evidence="1">
        <text>Thiol-dependent hydrolysis of ester, thioester, amide, peptide and isopeptide bonds formed by the C-terminal Gly of ubiquitin (a 76-residue protein attached to proteins as an intracellular targeting signal).</text>
        <dbReference type="EC" id="3.4.19.12"/>
    </reaction>
</comment>
<dbReference type="GO" id="GO:0005634">
    <property type="term" value="C:nucleus"/>
    <property type="evidence" value="ECO:0007669"/>
    <property type="project" value="TreeGrafter"/>
</dbReference>
<dbReference type="GO" id="GO:0004843">
    <property type="term" value="F:cysteine-type deubiquitinase activity"/>
    <property type="evidence" value="ECO:0007669"/>
    <property type="project" value="UniProtKB-EC"/>
</dbReference>
<dbReference type="InterPro" id="IPR028889">
    <property type="entry name" value="USP"/>
</dbReference>
<dbReference type="OrthoDB" id="4062651at2759"/>
<dbReference type="InterPro" id="IPR038765">
    <property type="entry name" value="Papain-like_cys_pep_sf"/>
</dbReference>
<evidence type="ECO:0000259" key="10">
    <source>
        <dbReference type="PROSITE" id="PS50235"/>
    </source>
</evidence>
<gene>
    <name evidence="11" type="ORF">G6F64_004019</name>
</gene>
<feature type="domain" description="Protein kinase" evidence="9">
    <location>
        <begin position="884"/>
        <end position="1194"/>
    </location>
</feature>
<dbReference type="PROSITE" id="PS50235">
    <property type="entry name" value="USP_3"/>
    <property type="match status" value="1"/>
</dbReference>
<evidence type="ECO:0000313" key="11">
    <source>
        <dbReference type="EMBL" id="KAG1311158.1"/>
    </source>
</evidence>
<keyword evidence="12" id="KW-1185">Reference proteome</keyword>
<evidence type="ECO:0000256" key="3">
    <source>
        <dbReference type="ARBA" id="ARBA00012759"/>
    </source>
</evidence>
<dbReference type="GO" id="GO:0005524">
    <property type="term" value="F:ATP binding"/>
    <property type="evidence" value="ECO:0007669"/>
    <property type="project" value="InterPro"/>
</dbReference>
<dbReference type="InterPro" id="IPR000719">
    <property type="entry name" value="Prot_kinase_dom"/>
</dbReference>
<dbReference type="GO" id="GO:0006508">
    <property type="term" value="P:proteolysis"/>
    <property type="evidence" value="ECO:0007669"/>
    <property type="project" value="UniProtKB-KW"/>
</dbReference>
<evidence type="ECO:0000256" key="1">
    <source>
        <dbReference type="ARBA" id="ARBA00000707"/>
    </source>
</evidence>
<dbReference type="AlphaFoldDB" id="A0A9P7BUQ6"/>
<dbReference type="PROSITE" id="PS00973">
    <property type="entry name" value="USP_2"/>
    <property type="match status" value="1"/>
</dbReference>
<dbReference type="EC" id="3.4.19.12" evidence="3"/>
<name>A0A9P7BUQ6_RHIOR</name>
<dbReference type="EMBL" id="JAANQT010000421">
    <property type="protein sequence ID" value="KAG1311158.1"/>
    <property type="molecule type" value="Genomic_DNA"/>
</dbReference>
<dbReference type="Gene3D" id="3.90.70.10">
    <property type="entry name" value="Cysteine proteinases"/>
    <property type="match status" value="1"/>
</dbReference>
<keyword evidence="6" id="KW-0378">Hydrolase</keyword>
<feature type="coiled-coil region" evidence="8">
    <location>
        <begin position="422"/>
        <end position="510"/>
    </location>
</feature>
<dbReference type="Gene3D" id="1.10.510.10">
    <property type="entry name" value="Transferase(Phosphotransferase) domain 1"/>
    <property type="match status" value="1"/>
</dbReference>
<dbReference type="Proteomes" id="UP000716291">
    <property type="component" value="Unassembled WGS sequence"/>
</dbReference>
<keyword evidence="4" id="KW-0645">Protease</keyword>
<evidence type="ECO:0000256" key="7">
    <source>
        <dbReference type="ARBA" id="ARBA00022807"/>
    </source>
</evidence>
<dbReference type="Pfam" id="PF00069">
    <property type="entry name" value="Pkinase"/>
    <property type="match status" value="1"/>
</dbReference>
<organism evidence="11 12">
    <name type="scientific">Rhizopus oryzae</name>
    <name type="common">Mucormycosis agent</name>
    <name type="synonym">Rhizopus arrhizus var. delemar</name>
    <dbReference type="NCBI Taxonomy" id="64495"/>
    <lineage>
        <taxon>Eukaryota</taxon>
        <taxon>Fungi</taxon>
        <taxon>Fungi incertae sedis</taxon>
        <taxon>Mucoromycota</taxon>
        <taxon>Mucoromycotina</taxon>
        <taxon>Mucoromycetes</taxon>
        <taxon>Mucorales</taxon>
        <taxon>Mucorineae</taxon>
        <taxon>Rhizopodaceae</taxon>
        <taxon>Rhizopus</taxon>
    </lineage>
</organism>
<proteinExistence type="inferred from homology"/>
<evidence type="ECO:0000256" key="5">
    <source>
        <dbReference type="ARBA" id="ARBA00022786"/>
    </source>
</evidence>
<dbReference type="PANTHER" id="PTHR24006:SF758">
    <property type="entry name" value="UBIQUITIN CARBOXYL-TERMINAL HYDROLASE 36"/>
    <property type="match status" value="1"/>
</dbReference>
<sequence>MTKNNDQFNKIFNKNKNPVQKNNIESLLNRSIKFRKSRYVDQKLELFKQKFTPINGGTDVVYASSAYNKNEDNNNMLDKIDVNGFESPSKVLFSSDKLNFGWLNIHPIGPGLKDLGQLSSLNAVLQTLTYTPVLANYCMERRHSSNCASQEHCFACAVEDHIRTALKGQTYTLQPRVFAGKIKQMRNATTKDVYNVWKYFFDQIQSSLILEKGSKDKLVQQTTALCQTFGGYIQNKVRCPACNKLDNKYDFMMDLSLDLLQCSSLERCLTKHFKEQVSMKTECSSCQHEGDFEGEKSIYRPPKVLAIQLKRFNSTDSSKISKYIKFEQVLDIKRTVTESEVDHVKLKYELYAVIVHTGESLHNGHYVSYVKSSNGIWYCMDNENVQQVSVNRLLAEKASMLFYNIVPDPVKREKKEPAKVNVKSVEEKNEVEIRQEKETEAEDEGEIMYIKHESDNEEENERAEQLKIALEEANKKETVENKAAIVVSHNENMRSKRDKFQNLIEKENEQSKSSQVKEVLLAKTSDNQFQDNIGTWDDDIGTTVETQRKVLLKKLKSKRKKVDYYDLEYDTGKVKKVKKKQEDNSGYGSYEEFKTDLQKIPFYETLKEDASDQVLEENCDTPIYEFMTLRKERHVQMYTVNIQQDSLQVHYSLLEALKEDKGRPLHRLFVNSGREMLLEARDNVNSILVLFFNTKTMPFEDDTETVIITADIAVVHPLGKFHHFENNPETGRFEGWIKVRIARTDTIKRIVSKSLVNCLFNDPFSTVKKIIFNTKDDIKTARFNEMTRQFINAIMGSCLDFLTLCYDEYVTNAISGYKMGSQSQYIRERKRDKEKIDDNHTSYKKKNCFMQDTSSNFSRYWKELAEFCIKLNIDAVYNEKYKNGTNREADAEGYFKKVYFIDNETVVQTFQRSTVSQRINEIVSYSTLRNRNHIGLVKEIIWKDDGTEVIGITMERYEMTLKQFLRLHPKLSAHQRLHMITQLLRSISTIHEFNIAHRDISTVNFMVNSKNLKPLEDGSFGVDLFLIDFGKAVFFDPKDAAKWWVDSDEMNIYRDEVKPKTAEELTIWCKSLPFVMAKPDHGYRFYRSIKTLPRNRNDHSLFPYLIDPAAEDIFALGALVWKMLSGMEPWPGIFDTDLKGLRETLEDDYNIRALINREVPGITCRALLSMCLRSEPFDRRPAVEILSWLESPGIQQTILNELNGILDKPAHIPAPKKRKTGSKKKYQ</sequence>
<comment type="similarity">
    <text evidence="2">Belongs to the peptidase C19 family.</text>
</comment>
<feature type="domain" description="USP" evidence="10">
    <location>
        <begin position="110"/>
        <end position="406"/>
    </location>
</feature>
<evidence type="ECO:0000313" key="12">
    <source>
        <dbReference type="Proteomes" id="UP000716291"/>
    </source>
</evidence>
<dbReference type="GO" id="GO:0004672">
    <property type="term" value="F:protein kinase activity"/>
    <property type="evidence" value="ECO:0007669"/>
    <property type="project" value="InterPro"/>
</dbReference>
<evidence type="ECO:0000256" key="6">
    <source>
        <dbReference type="ARBA" id="ARBA00022801"/>
    </source>
</evidence>
<dbReference type="InterPro" id="IPR011009">
    <property type="entry name" value="Kinase-like_dom_sf"/>
</dbReference>
<dbReference type="GO" id="GO:0005829">
    <property type="term" value="C:cytosol"/>
    <property type="evidence" value="ECO:0007669"/>
    <property type="project" value="TreeGrafter"/>
</dbReference>
<keyword evidence="7" id="KW-0788">Thiol protease</keyword>
<dbReference type="InterPro" id="IPR050164">
    <property type="entry name" value="Peptidase_C19"/>
</dbReference>
<evidence type="ECO:0000259" key="9">
    <source>
        <dbReference type="PROSITE" id="PS50011"/>
    </source>
</evidence>
<dbReference type="PANTHER" id="PTHR24006">
    <property type="entry name" value="UBIQUITIN CARBOXYL-TERMINAL HYDROLASE"/>
    <property type="match status" value="1"/>
</dbReference>
<dbReference type="InterPro" id="IPR001394">
    <property type="entry name" value="Peptidase_C19_UCH"/>
</dbReference>
<dbReference type="PROSITE" id="PS50011">
    <property type="entry name" value="PROTEIN_KINASE_DOM"/>
    <property type="match status" value="1"/>
</dbReference>
<keyword evidence="8" id="KW-0175">Coiled coil</keyword>
<evidence type="ECO:0000256" key="8">
    <source>
        <dbReference type="SAM" id="Coils"/>
    </source>
</evidence>